<dbReference type="Proteomes" id="UP000323994">
    <property type="component" value="Unassembled WGS sequence"/>
</dbReference>
<dbReference type="Pfam" id="PF18962">
    <property type="entry name" value="Por_Secre_tail"/>
    <property type="match status" value="1"/>
</dbReference>
<keyword evidence="5" id="KW-0325">Glycoprotein</keyword>
<evidence type="ECO:0000256" key="3">
    <source>
        <dbReference type="ARBA" id="ARBA00022525"/>
    </source>
</evidence>
<evidence type="ECO:0000256" key="6">
    <source>
        <dbReference type="SAM" id="SignalP"/>
    </source>
</evidence>
<comment type="subcellular location">
    <subcellularLocation>
        <location evidence="1">Secreted</location>
        <location evidence="1">Cell wall</location>
    </subcellularLocation>
</comment>
<evidence type="ECO:0000256" key="5">
    <source>
        <dbReference type="ARBA" id="ARBA00023180"/>
    </source>
</evidence>
<evidence type="ECO:0000313" key="9">
    <source>
        <dbReference type="Proteomes" id="UP000323994"/>
    </source>
</evidence>
<evidence type="ECO:0000313" key="8">
    <source>
        <dbReference type="EMBL" id="KAA6441159.1"/>
    </source>
</evidence>
<dbReference type="PANTHER" id="PTHR31018">
    <property type="entry name" value="SPORULATION-SPECIFIC PROTEIN-RELATED"/>
    <property type="match status" value="1"/>
</dbReference>
<evidence type="ECO:0000256" key="1">
    <source>
        <dbReference type="ARBA" id="ARBA00004191"/>
    </source>
</evidence>
<comment type="caution">
    <text evidence="8">The sequence shown here is derived from an EMBL/GenBank/DDBJ whole genome shotgun (WGS) entry which is preliminary data.</text>
</comment>
<dbReference type="OrthoDB" id="911615at2"/>
<keyword evidence="4 6" id="KW-0732">Signal</keyword>
<reference evidence="8 9" key="1">
    <citation type="submission" date="2019-05" db="EMBL/GenBank/DDBJ databases">
        <authorList>
            <person name="Qu J.-H."/>
        </authorList>
    </citation>
    <scope>NUCLEOTIDE SEQUENCE [LARGE SCALE GENOMIC DNA]</scope>
    <source>
        <strain evidence="8 9">NS28</strain>
    </source>
</reference>
<keyword evidence="9" id="KW-1185">Reference proteome</keyword>
<dbReference type="NCBIfam" id="TIGR04183">
    <property type="entry name" value="Por_Secre_tail"/>
    <property type="match status" value="1"/>
</dbReference>
<dbReference type="RefSeq" id="WP_139010685.1">
    <property type="nucleotide sequence ID" value="NZ_VBSN01000022.1"/>
</dbReference>
<feature type="domain" description="Secretion system C-terminal sorting" evidence="7">
    <location>
        <begin position="538"/>
        <end position="596"/>
    </location>
</feature>
<dbReference type="InterPro" id="IPR026444">
    <property type="entry name" value="Secre_tail"/>
</dbReference>
<dbReference type="InterPro" id="IPR051648">
    <property type="entry name" value="CWI-Assembly_Regulator"/>
</dbReference>
<name>A0A5M8QY92_9BACT</name>
<dbReference type="AlphaFoldDB" id="A0A5M8QY92"/>
<feature type="signal peptide" evidence="6">
    <location>
        <begin position="1"/>
        <end position="19"/>
    </location>
</feature>
<keyword evidence="3" id="KW-0964">Secreted</keyword>
<accession>A0A5M8QY92</accession>
<sequence>MKFKLLLFTLFVNCSYLKAQNCSTDYVLTSQQSIDDFPKTPDCAIGNLKISGADITNLDGLSGIKEINGYLDISINPLLTNVNGLSGLTKVSGYIEISNNKSLVSLAGLESLAIAGNSIKLANNAALKSISALSKLTTIKSSLEISKNDVLPNLNGFGALAQVFGYVEISQNPLLTSLSGLESLQMVGGNLRIAENNVLKSFSSLDSLTNINGFLEISNNAVLKNMQGLSRLSKVLGYININNNPLLVDLSGLESLTSAGGNLRIAANDALKSIASLQKLTTINGLLSIGRNASLPDLHGLEGINAINSAVAIAANDSLKNLDGLSGVTYIGGFVYIGRNPALTSLAGLNKLTTISGYLNIEDNDALTNLAGLDNINNSSIEFLQIKDNDQLAICGVKSICQFLTSGTNYNLEGNAPGCASQTEVASSSSCQTALPVDLVSFTGKSSVEGNIVSWQTASETNNAGFLLEKSSDARTFEELAFLKGQGNSRQLYHYRFADPNPFEITYYRLRQTDLDNAITYSRIISVKQNAAQHAVKIFPNPANGELFIEAENRNLAYSIRNNNGITVKEAAVLPAKPLDTSELENGLYLITIGSEVFRVIISN</sequence>
<dbReference type="PANTHER" id="PTHR31018:SF3">
    <property type="entry name" value="RECEPTOR PROTEIN-TYROSINE KINASE"/>
    <property type="match status" value="1"/>
</dbReference>
<keyword evidence="2" id="KW-0134">Cell wall</keyword>
<evidence type="ECO:0000256" key="4">
    <source>
        <dbReference type="ARBA" id="ARBA00022729"/>
    </source>
</evidence>
<feature type="chain" id="PRO_5024297498" evidence="6">
    <location>
        <begin position="20"/>
        <end position="604"/>
    </location>
</feature>
<dbReference type="EMBL" id="VBSN01000022">
    <property type="protein sequence ID" value="KAA6441159.1"/>
    <property type="molecule type" value="Genomic_DNA"/>
</dbReference>
<evidence type="ECO:0000259" key="7">
    <source>
        <dbReference type="Pfam" id="PF18962"/>
    </source>
</evidence>
<dbReference type="SUPFAM" id="SSF52058">
    <property type="entry name" value="L domain-like"/>
    <property type="match status" value="4"/>
</dbReference>
<protein>
    <submittedName>
        <fullName evidence="8">T9SS type A sorting domain-containing protein</fullName>
    </submittedName>
</protein>
<organism evidence="8 9">
    <name type="scientific">Dyadobacter flavalbus</name>
    <dbReference type="NCBI Taxonomy" id="2579942"/>
    <lineage>
        <taxon>Bacteria</taxon>
        <taxon>Pseudomonadati</taxon>
        <taxon>Bacteroidota</taxon>
        <taxon>Cytophagia</taxon>
        <taxon>Cytophagales</taxon>
        <taxon>Spirosomataceae</taxon>
        <taxon>Dyadobacter</taxon>
    </lineage>
</organism>
<proteinExistence type="predicted"/>
<gene>
    <name evidence="8" type="ORF">FEM33_03285</name>
</gene>
<evidence type="ECO:0000256" key="2">
    <source>
        <dbReference type="ARBA" id="ARBA00022512"/>
    </source>
</evidence>
<dbReference type="GO" id="GO:0030313">
    <property type="term" value="C:cell envelope"/>
    <property type="evidence" value="ECO:0007669"/>
    <property type="project" value="UniProtKB-SubCell"/>
</dbReference>
<dbReference type="InterPro" id="IPR036941">
    <property type="entry name" value="Rcpt_L-dom_sf"/>
</dbReference>
<dbReference type="Gene3D" id="3.80.20.20">
    <property type="entry name" value="Receptor L-domain"/>
    <property type="match status" value="4"/>
</dbReference>